<evidence type="ECO:0000256" key="2">
    <source>
        <dbReference type="ARBA" id="ARBA00023125"/>
    </source>
</evidence>
<name>A0A972NJN5_9BURK</name>
<feature type="domain" description="HTH iclR-type" evidence="4">
    <location>
        <begin position="61"/>
        <end position="123"/>
    </location>
</feature>
<comment type="caution">
    <text evidence="6">The sequence shown here is derived from an EMBL/GenBank/DDBJ whole genome shotgun (WGS) entry which is preliminary data.</text>
</comment>
<keyword evidence="3" id="KW-0804">Transcription</keyword>
<dbReference type="PANTHER" id="PTHR30136">
    <property type="entry name" value="HELIX-TURN-HELIX TRANSCRIPTIONAL REGULATOR, ICLR FAMILY"/>
    <property type="match status" value="1"/>
</dbReference>
<dbReference type="GO" id="GO:0045892">
    <property type="term" value="P:negative regulation of DNA-templated transcription"/>
    <property type="evidence" value="ECO:0007669"/>
    <property type="project" value="TreeGrafter"/>
</dbReference>
<dbReference type="InterPro" id="IPR014757">
    <property type="entry name" value="Tscrpt_reg_IclR_C"/>
</dbReference>
<evidence type="ECO:0000259" key="5">
    <source>
        <dbReference type="PROSITE" id="PS51078"/>
    </source>
</evidence>
<dbReference type="Gene3D" id="3.30.450.40">
    <property type="match status" value="1"/>
</dbReference>
<dbReference type="GO" id="GO:0003677">
    <property type="term" value="F:DNA binding"/>
    <property type="evidence" value="ECO:0007669"/>
    <property type="project" value="UniProtKB-KW"/>
</dbReference>
<dbReference type="SUPFAM" id="SSF55781">
    <property type="entry name" value="GAF domain-like"/>
    <property type="match status" value="1"/>
</dbReference>
<dbReference type="PROSITE" id="PS51078">
    <property type="entry name" value="ICLR_ED"/>
    <property type="match status" value="1"/>
</dbReference>
<dbReference type="InterPro" id="IPR029016">
    <property type="entry name" value="GAF-like_dom_sf"/>
</dbReference>
<dbReference type="SUPFAM" id="SSF46785">
    <property type="entry name" value="Winged helix' DNA-binding domain"/>
    <property type="match status" value="1"/>
</dbReference>
<dbReference type="InterPro" id="IPR005471">
    <property type="entry name" value="Tscrpt_reg_IclR_N"/>
</dbReference>
<dbReference type="Pfam" id="PF09339">
    <property type="entry name" value="HTH_IclR"/>
    <property type="match status" value="1"/>
</dbReference>
<protein>
    <submittedName>
        <fullName evidence="6">Helix-turn-helix domain-containing protein</fullName>
    </submittedName>
</protein>
<proteinExistence type="predicted"/>
<keyword evidence="7" id="KW-1185">Reference proteome</keyword>
<dbReference type="InterPro" id="IPR050707">
    <property type="entry name" value="HTH_MetabolicPath_Reg"/>
</dbReference>
<evidence type="ECO:0000256" key="3">
    <source>
        <dbReference type="ARBA" id="ARBA00023163"/>
    </source>
</evidence>
<evidence type="ECO:0000256" key="1">
    <source>
        <dbReference type="ARBA" id="ARBA00023015"/>
    </source>
</evidence>
<sequence>MSFPGGPSLHPRHNPLSASGAILKKSTADTVTSVNKRAAARKAGTASPIASENHSHAGDALITVERTMRIIEMLADSRDGLSVTEISRRLDVNKNLAFRILNSLQTLRFIKQDMETYCYRLTYKISNLGLRQLSTGKFLEDCVPILKALAERTGEHARLAIVEDGAPIWVHSETGKRWRLVIDPFYTHDLSFHAHAAAKVWLATLPDTKVRELVGKPPFAAHTKYTKTTLAELMDDLKTCREVGYALSYEESELGVGTIAAAIMVKRAGSKPECVGVVSLAAPTARMDRDQLIACAPDLINTAAHLAEVWPLGADHLLKPSAVGL</sequence>
<reference evidence="6 7" key="1">
    <citation type="submission" date="2019-11" db="EMBL/GenBank/DDBJ databases">
        <title>Metabolism of dissolved organic matter in forest soils.</title>
        <authorList>
            <person name="Cyle K.T."/>
            <person name="Wilhelm R.C."/>
            <person name="Martinez C.E."/>
        </authorList>
    </citation>
    <scope>NUCLEOTIDE SEQUENCE [LARGE SCALE GENOMIC DNA]</scope>
    <source>
        <strain evidence="6 7">5N</strain>
    </source>
</reference>
<organism evidence="6 7">
    <name type="scientific">Paraburkholderia elongata</name>
    <dbReference type="NCBI Taxonomy" id="2675747"/>
    <lineage>
        <taxon>Bacteria</taxon>
        <taxon>Pseudomonadati</taxon>
        <taxon>Pseudomonadota</taxon>
        <taxon>Betaproteobacteria</taxon>
        <taxon>Burkholderiales</taxon>
        <taxon>Burkholderiaceae</taxon>
        <taxon>Paraburkholderia</taxon>
    </lineage>
</organism>
<dbReference type="PROSITE" id="PS51077">
    <property type="entry name" value="HTH_ICLR"/>
    <property type="match status" value="1"/>
</dbReference>
<dbReference type="PANTHER" id="PTHR30136:SF35">
    <property type="entry name" value="HTH-TYPE TRANSCRIPTIONAL REGULATOR RV1719"/>
    <property type="match status" value="1"/>
</dbReference>
<feature type="domain" description="IclR-ED" evidence="5">
    <location>
        <begin position="124"/>
        <end position="312"/>
    </location>
</feature>
<dbReference type="Gene3D" id="1.10.10.10">
    <property type="entry name" value="Winged helix-like DNA-binding domain superfamily/Winged helix DNA-binding domain"/>
    <property type="match status" value="1"/>
</dbReference>
<gene>
    <name evidence="6" type="ORF">GNZ13_00100</name>
</gene>
<dbReference type="AlphaFoldDB" id="A0A972NJN5"/>
<dbReference type="RefSeq" id="WP_268959121.1">
    <property type="nucleotide sequence ID" value="NZ_WOEZ01000001.1"/>
</dbReference>
<dbReference type="EMBL" id="WOEZ01000001">
    <property type="protein sequence ID" value="NPT53057.1"/>
    <property type="molecule type" value="Genomic_DNA"/>
</dbReference>
<dbReference type="InterPro" id="IPR036388">
    <property type="entry name" value="WH-like_DNA-bd_sf"/>
</dbReference>
<dbReference type="Proteomes" id="UP000655523">
    <property type="component" value="Unassembled WGS sequence"/>
</dbReference>
<dbReference type="Pfam" id="PF01614">
    <property type="entry name" value="IclR_C"/>
    <property type="match status" value="1"/>
</dbReference>
<dbReference type="SMART" id="SM00346">
    <property type="entry name" value="HTH_ICLR"/>
    <property type="match status" value="1"/>
</dbReference>
<accession>A0A972NJN5</accession>
<evidence type="ECO:0000313" key="7">
    <source>
        <dbReference type="Proteomes" id="UP000655523"/>
    </source>
</evidence>
<dbReference type="GO" id="GO:0003700">
    <property type="term" value="F:DNA-binding transcription factor activity"/>
    <property type="evidence" value="ECO:0007669"/>
    <property type="project" value="TreeGrafter"/>
</dbReference>
<keyword evidence="2" id="KW-0238">DNA-binding</keyword>
<dbReference type="InterPro" id="IPR036390">
    <property type="entry name" value="WH_DNA-bd_sf"/>
</dbReference>
<evidence type="ECO:0000259" key="4">
    <source>
        <dbReference type="PROSITE" id="PS51077"/>
    </source>
</evidence>
<keyword evidence="1" id="KW-0805">Transcription regulation</keyword>
<evidence type="ECO:0000313" key="6">
    <source>
        <dbReference type="EMBL" id="NPT53057.1"/>
    </source>
</evidence>